<accession>A0A540W5U3</accession>
<protein>
    <recommendedName>
        <fullName evidence="4">Secreted protein</fullName>
    </recommendedName>
</protein>
<dbReference type="Proteomes" id="UP000319103">
    <property type="component" value="Unassembled WGS sequence"/>
</dbReference>
<organism evidence="2 3">
    <name type="scientific">Kitasatospora acidiphila</name>
    <dbReference type="NCBI Taxonomy" id="2567942"/>
    <lineage>
        <taxon>Bacteria</taxon>
        <taxon>Bacillati</taxon>
        <taxon>Actinomycetota</taxon>
        <taxon>Actinomycetes</taxon>
        <taxon>Kitasatosporales</taxon>
        <taxon>Streptomycetaceae</taxon>
        <taxon>Kitasatospora</taxon>
    </lineage>
</organism>
<keyword evidence="3" id="KW-1185">Reference proteome</keyword>
<comment type="caution">
    <text evidence="2">The sequence shown here is derived from an EMBL/GenBank/DDBJ whole genome shotgun (WGS) entry which is preliminary data.</text>
</comment>
<dbReference type="RefSeq" id="WP_141634950.1">
    <property type="nucleotide sequence ID" value="NZ_VIGB01000003.1"/>
</dbReference>
<feature type="chain" id="PRO_5021892873" description="Secreted protein" evidence="1">
    <location>
        <begin position="32"/>
        <end position="106"/>
    </location>
</feature>
<dbReference type="AlphaFoldDB" id="A0A540W5U3"/>
<keyword evidence="1" id="KW-0732">Signal</keyword>
<evidence type="ECO:0000256" key="1">
    <source>
        <dbReference type="SAM" id="SignalP"/>
    </source>
</evidence>
<evidence type="ECO:0008006" key="4">
    <source>
        <dbReference type="Google" id="ProtNLM"/>
    </source>
</evidence>
<sequence>MKRLKRASIAVAMMGALSSVAIIAGAGTATAAPAGYVNDFVQTFYTDPNPPTSVQDGYDTAWSECWNAMMGQNMMRYNNTSGANGEYFYCADGPNGGENLWWRHAV</sequence>
<evidence type="ECO:0000313" key="3">
    <source>
        <dbReference type="Proteomes" id="UP000319103"/>
    </source>
</evidence>
<reference evidence="2 3" key="1">
    <citation type="submission" date="2019-06" db="EMBL/GenBank/DDBJ databases">
        <title>Description of Kitasatospora acidophila sp. nov. isolated from pine grove soil, and reclassification of Streptomyces novaecaesareae to Kitasatospora novaeceasareae comb. nov.</title>
        <authorList>
            <person name="Kim M.J."/>
        </authorList>
    </citation>
    <scope>NUCLEOTIDE SEQUENCE [LARGE SCALE GENOMIC DNA]</scope>
    <source>
        <strain evidence="2 3">MMS16-CNU292</strain>
    </source>
</reference>
<dbReference type="EMBL" id="VIGB01000003">
    <property type="protein sequence ID" value="TQF04376.1"/>
    <property type="molecule type" value="Genomic_DNA"/>
</dbReference>
<gene>
    <name evidence="2" type="ORF">E6W39_21815</name>
</gene>
<name>A0A540W5U3_9ACTN</name>
<feature type="signal peptide" evidence="1">
    <location>
        <begin position="1"/>
        <end position="31"/>
    </location>
</feature>
<dbReference type="OrthoDB" id="10010571at2"/>
<evidence type="ECO:0000313" key="2">
    <source>
        <dbReference type="EMBL" id="TQF04376.1"/>
    </source>
</evidence>
<proteinExistence type="predicted"/>